<evidence type="ECO:0000256" key="1">
    <source>
        <dbReference type="ARBA" id="ARBA00004225"/>
    </source>
</evidence>
<evidence type="ECO:0000256" key="9">
    <source>
        <dbReference type="PROSITE-ProRule" id="PRU00282"/>
    </source>
</evidence>
<dbReference type="Gene3D" id="1.50.40.10">
    <property type="entry name" value="Mitochondrial carrier domain"/>
    <property type="match status" value="2"/>
</dbReference>
<dbReference type="PROSITE" id="PS50920">
    <property type="entry name" value="SOLCAR"/>
    <property type="match status" value="3"/>
</dbReference>
<keyword evidence="13" id="KW-1185">Reference proteome</keyword>
<dbReference type="InterPro" id="IPR050567">
    <property type="entry name" value="Mitochondrial_Carrier"/>
</dbReference>
<accession>A0A6G0WXZ8</accession>
<evidence type="ECO:0000256" key="5">
    <source>
        <dbReference type="ARBA" id="ARBA00022737"/>
    </source>
</evidence>
<keyword evidence="5" id="KW-0677">Repeat</keyword>
<dbReference type="InterPro" id="IPR002067">
    <property type="entry name" value="MCP"/>
</dbReference>
<dbReference type="GO" id="GO:0022857">
    <property type="term" value="F:transmembrane transporter activity"/>
    <property type="evidence" value="ECO:0007669"/>
    <property type="project" value="TreeGrafter"/>
</dbReference>
<keyword evidence="3 10" id="KW-0813">Transport</keyword>
<dbReference type="PANTHER" id="PTHR45624">
    <property type="entry name" value="MITOCHONDRIAL BASIC AMINO ACIDS TRANSPORTER-RELATED"/>
    <property type="match status" value="1"/>
</dbReference>
<evidence type="ECO:0000256" key="10">
    <source>
        <dbReference type="RuleBase" id="RU000488"/>
    </source>
</evidence>
<protein>
    <recommendedName>
        <fullName evidence="14">Mitochondrial carrier protein</fullName>
    </recommendedName>
</protein>
<organism evidence="12 13">
    <name type="scientific">Aphanomyces euteiches</name>
    <dbReference type="NCBI Taxonomy" id="100861"/>
    <lineage>
        <taxon>Eukaryota</taxon>
        <taxon>Sar</taxon>
        <taxon>Stramenopiles</taxon>
        <taxon>Oomycota</taxon>
        <taxon>Saprolegniomycetes</taxon>
        <taxon>Saprolegniales</taxon>
        <taxon>Verrucalvaceae</taxon>
        <taxon>Aphanomyces</taxon>
    </lineage>
</organism>
<evidence type="ECO:0000256" key="4">
    <source>
        <dbReference type="ARBA" id="ARBA00022692"/>
    </source>
</evidence>
<dbReference type="AlphaFoldDB" id="A0A6G0WXZ8"/>
<sequence>MTKEDSPTSPWRTAAIGFAAGCVGGSMGIFVGQPFDTIKVRLQTHGAHYKGPLQCAQYTWQREGVRGFFKGLASPLIGSVPVNAIVFGMYGTTLQAIDPAPKPALSSIFYAGSFAGFLQSFVVCPTDLVKCQLQVQDGFTQKQYTGPLDCLRKITAVHGPRGLLQGLWPTLMRDSYSFGVYFFVYDAIQRWLESESTPTLLFAGGSAGVVSWTIIYPMDVIKSVIQTLPPKAPAHERRISYQAKRLLHQHGWRIFTAGLGTTVLRAFPVNAVTFYFYDWTVDALS</sequence>
<feature type="repeat" description="Solcar" evidence="9">
    <location>
        <begin position="195"/>
        <end position="283"/>
    </location>
</feature>
<evidence type="ECO:0000256" key="2">
    <source>
        <dbReference type="ARBA" id="ARBA00006375"/>
    </source>
</evidence>
<comment type="caution">
    <text evidence="12">The sequence shown here is derived from an EMBL/GenBank/DDBJ whole genome shotgun (WGS) entry which is preliminary data.</text>
</comment>
<dbReference type="EMBL" id="VJMJ01000134">
    <property type="protein sequence ID" value="KAF0732380.1"/>
    <property type="molecule type" value="Genomic_DNA"/>
</dbReference>
<feature type="repeat" description="Solcar" evidence="9">
    <location>
        <begin position="103"/>
        <end position="191"/>
    </location>
</feature>
<evidence type="ECO:0000313" key="13">
    <source>
        <dbReference type="Proteomes" id="UP000481153"/>
    </source>
</evidence>
<evidence type="ECO:0008006" key="14">
    <source>
        <dbReference type="Google" id="ProtNLM"/>
    </source>
</evidence>
<evidence type="ECO:0000256" key="8">
    <source>
        <dbReference type="ARBA" id="ARBA00023136"/>
    </source>
</evidence>
<dbReference type="Proteomes" id="UP000481153">
    <property type="component" value="Unassembled WGS sequence"/>
</dbReference>
<proteinExistence type="inferred from homology"/>
<feature type="repeat" description="Solcar" evidence="9">
    <location>
        <begin position="12"/>
        <end position="96"/>
    </location>
</feature>
<gene>
    <name evidence="12" type="ORF">Ae201684_010489</name>
</gene>
<feature type="transmembrane region" description="Helical" evidence="11">
    <location>
        <begin position="254"/>
        <end position="277"/>
    </location>
</feature>
<reference evidence="12 13" key="1">
    <citation type="submission" date="2019-07" db="EMBL/GenBank/DDBJ databases">
        <title>Genomics analysis of Aphanomyces spp. identifies a new class of oomycete effector associated with host adaptation.</title>
        <authorList>
            <person name="Gaulin E."/>
        </authorList>
    </citation>
    <scope>NUCLEOTIDE SEQUENCE [LARGE SCALE GENOMIC DNA]</scope>
    <source>
        <strain evidence="12 13">ATCC 201684</strain>
    </source>
</reference>
<dbReference type="VEuPathDB" id="FungiDB:AeMF1_001811"/>
<dbReference type="Pfam" id="PF00153">
    <property type="entry name" value="Mito_carr"/>
    <property type="match status" value="3"/>
</dbReference>
<dbReference type="SUPFAM" id="SSF103506">
    <property type="entry name" value="Mitochondrial carrier"/>
    <property type="match status" value="1"/>
</dbReference>
<keyword evidence="8 9" id="KW-0472">Membrane</keyword>
<dbReference type="GO" id="GO:0031966">
    <property type="term" value="C:mitochondrial membrane"/>
    <property type="evidence" value="ECO:0007669"/>
    <property type="project" value="UniProtKB-SubCell"/>
</dbReference>
<dbReference type="InterPro" id="IPR018108">
    <property type="entry name" value="MCP_transmembrane"/>
</dbReference>
<feature type="transmembrane region" description="Helical" evidence="11">
    <location>
        <begin position="12"/>
        <end position="32"/>
    </location>
</feature>
<dbReference type="PRINTS" id="PR00926">
    <property type="entry name" value="MITOCARRIER"/>
</dbReference>
<evidence type="ECO:0000256" key="6">
    <source>
        <dbReference type="ARBA" id="ARBA00022989"/>
    </source>
</evidence>
<dbReference type="PANTHER" id="PTHR45624:SF10">
    <property type="entry name" value="SLC (SOLUTE CARRIER) HOMOLOG"/>
    <property type="match status" value="1"/>
</dbReference>
<keyword evidence="4 9" id="KW-0812">Transmembrane</keyword>
<name>A0A6G0WXZ8_9STRA</name>
<evidence type="ECO:0000256" key="7">
    <source>
        <dbReference type="ARBA" id="ARBA00023128"/>
    </source>
</evidence>
<evidence type="ECO:0000313" key="12">
    <source>
        <dbReference type="EMBL" id="KAF0732380.1"/>
    </source>
</evidence>
<keyword evidence="7" id="KW-0496">Mitochondrion</keyword>
<evidence type="ECO:0000256" key="3">
    <source>
        <dbReference type="ARBA" id="ARBA00022448"/>
    </source>
</evidence>
<comment type="subcellular location">
    <subcellularLocation>
        <location evidence="1">Mitochondrion membrane</location>
        <topology evidence="1">Multi-pass membrane protein</topology>
    </subcellularLocation>
</comment>
<comment type="similarity">
    <text evidence="2 10">Belongs to the mitochondrial carrier (TC 2.A.29) family.</text>
</comment>
<evidence type="ECO:0000256" key="11">
    <source>
        <dbReference type="SAM" id="Phobius"/>
    </source>
</evidence>
<keyword evidence="6 11" id="KW-1133">Transmembrane helix</keyword>
<dbReference type="InterPro" id="IPR023395">
    <property type="entry name" value="MCP_dom_sf"/>
</dbReference>